<sequence>MEEHSEKYLLPFEKGVGQATIAAGSHIDLAAVFGREAPIVVEVGPGSGEQLVHAATLHPEWDFLAFEAWAPGVARCVNAVSRAELDNVKIAELDAAQALPIIFGAHLGSESSATHAAEQVTAHVAEQALAHAIERDGAHDVVQNAGQRQYASQVWTFFPDPWRKKKHRKRRIVSPSFAHTVAAILQPDGVWRMATDWDNYAWQMRDVIAESPWFRNPYAGQNIDFTDEGIYQGGFAPRFEERVMTRFEERGLEAQRKVHDVVAVRNNLGIDDAEVPEDPWVSAVARGETVLADRGGERPASSRRGLAQLG</sequence>
<name>A0A4Q9V0U2_9ACTO</name>
<keyword evidence="3 7" id="KW-0489">Methyltransferase</keyword>
<comment type="caution">
    <text evidence="7">Lacks conserved residue(s) required for the propagation of feature annotation.</text>
</comment>
<feature type="binding site" evidence="7">
    <location>
        <position position="164"/>
    </location>
    <ligand>
        <name>substrate</name>
    </ligand>
</feature>
<keyword evidence="6 7" id="KW-0819">tRNA processing</keyword>
<dbReference type="Gene3D" id="3.40.50.150">
    <property type="entry name" value="Vaccinia Virus protein VP39"/>
    <property type="match status" value="1"/>
</dbReference>
<dbReference type="PROSITE" id="PS51625">
    <property type="entry name" value="SAM_MT_TRMB"/>
    <property type="match status" value="1"/>
</dbReference>
<comment type="caution">
    <text evidence="8">The sequence shown here is derived from an EMBL/GenBank/DDBJ whole genome shotgun (WGS) entry which is preliminary data.</text>
</comment>
<dbReference type="AlphaFoldDB" id="A0A4Q9V0U2"/>
<accession>A0A4Q9V0U2</accession>
<feature type="binding site" evidence="7">
    <location>
        <position position="42"/>
    </location>
    <ligand>
        <name>S-adenosyl-L-methionine</name>
        <dbReference type="ChEBI" id="CHEBI:59789"/>
    </ligand>
</feature>
<evidence type="ECO:0000256" key="6">
    <source>
        <dbReference type="ARBA" id="ARBA00022694"/>
    </source>
</evidence>
<dbReference type="InterPro" id="IPR029063">
    <property type="entry name" value="SAM-dependent_MTases_sf"/>
</dbReference>
<feature type="binding site" evidence="7">
    <location>
        <position position="67"/>
    </location>
    <ligand>
        <name>S-adenosyl-L-methionine</name>
        <dbReference type="ChEBI" id="CHEBI:59789"/>
    </ligand>
</feature>
<evidence type="ECO:0000256" key="7">
    <source>
        <dbReference type="HAMAP-Rule" id="MF_01057"/>
    </source>
</evidence>
<reference evidence="8 9" key="1">
    <citation type="submission" date="2019-02" db="EMBL/GenBank/DDBJ databases">
        <title>Arcanobacterium bovis sp. nov., isolated from the milk of a cow with mastitis.</title>
        <authorList>
            <person name="Sammra O."/>
            <person name="Foster G."/>
            <person name="Hassan A."/>
            <person name="Alssahen M."/>
            <person name="Laemmler C."/>
            <person name="Borowiak M."/>
            <person name="Malorny B."/>
            <person name="Abdulmawjood A."/>
        </authorList>
    </citation>
    <scope>NUCLEOTIDE SEQUENCE [LARGE SCALE GENOMIC DNA]</scope>
    <source>
        <strain evidence="8 9">C605018/01/1</strain>
    </source>
</reference>
<comment type="function">
    <text evidence="2 7">Catalyzes the formation of N(7)-methylguanine at position 46 (m7G46) in tRNA.</text>
</comment>
<dbReference type="PANTHER" id="PTHR23417:SF14">
    <property type="entry name" value="PENTACOTRIPEPTIDE-REPEAT REGION OF PRORP DOMAIN-CONTAINING PROTEIN"/>
    <property type="match status" value="1"/>
</dbReference>
<dbReference type="OrthoDB" id="9802090at2"/>
<dbReference type="Pfam" id="PF02390">
    <property type="entry name" value="Methyltransf_4"/>
    <property type="match status" value="2"/>
</dbReference>
<protein>
    <recommendedName>
        <fullName evidence="7">tRNA (guanine-N(7)-)-methyltransferase</fullName>
        <ecNumber evidence="7">2.1.1.33</ecNumber>
    </recommendedName>
    <alternativeName>
        <fullName evidence="7">tRNA (guanine(46)-N(7))-methyltransferase</fullName>
    </alternativeName>
    <alternativeName>
        <fullName evidence="7">tRNA(m7G46)-methyltransferase</fullName>
    </alternativeName>
</protein>
<evidence type="ECO:0000256" key="5">
    <source>
        <dbReference type="ARBA" id="ARBA00022691"/>
    </source>
</evidence>
<evidence type="ECO:0000256" key="3">
    <source>
        <dbReference type="ARBA" id="ARBA00022603"/>
    </source>
</evidence>
<dbReference type="EC" id="2.1.1.33" evidence="7"/>
<feature type="binding site" evidence="7">
    <location>
        <position position="94"/>
    </location>
    <ligand>
        <name>S-adenosyl-L-methionine</name>
        <dbReference type="ChEBI" id="CHEBI:59789"/>
    </ligand>
</feature>
<dbReference type="HAMAP" id="MF_01057">
    <property type="entry name" value="tRNA_methyltr_TrmB"/>
    <property type="match status" value="1"/>
</dbReference>
<dbReference type="SUPFAM" id="SSF53335">
    <property type="entry name" value="S-adenosyl-L-methionine-dependent methyltransferases"/>
    <property type="match status" value="1"/>
</dbReference>
<evidence type="ECO:0000313" key="8">
    <source>
        <dbReference type="EMBL" id="TBW22258.1"/>
    </source>
</evidence>
<gene>
    <name evidence="7" type="primary">trmB</name>
    <name evidence="8" type="ORF">EZJ44_04015</name>
</gene>
<comment type="catalytic activity">
    <reaction evidence="1 7">
        <text>guanosine(46) in tRNA + S-adenosyl-L-methionine = N(7)-methylguanosine(46) in tRNA + S-adenosyl-L-homocysteine</text>
        <dbReference type="Rhea" id="RHEA:42708"/>
        <dbReference type="Rhea" id="RHEA-COMP:10188"/>
        <dbReference type="Rhea" id="RHEA-COMP:10189"/>
        <dbReference type="ChEBI" id="CHEBI:57856"/>
        <dbReference type="ChEBI" id="CHEBI:59789"/>
        <dbReference type="ChEBI" id="CHEBI:74269"/>
        <dbReference type="ChEBI" id="CHEBI:74480"/>
        <dbReference type="EC" id="2.1.1.33"/>
    </reaction>
</comment>
<dbReference type="InterPro" id="IPR003358">
    <property type="entry name" value="tRNA_(Gua-N-7)_MeTrfase_Trmb"/>
</dbReference>
<comment type="similarity">
    <text evidence="7">Belongs to the class I-like SAM-binding methyltransferase superfamily. TrmB family.</text>
</comment>
<keyword evidence="4 7" id="KW-0808">Transferase</keyword>
<dbReference type="Proteomes" id="UP000293036">
    <property type="component" value="Unassembled WGS sequence"/>
</dbReference>
<evidence type="ECO:0000256" key="4">
    <source>
        <dbReference type="ARBA" id="ARBA00022679"/>
    </source>
</evidence>
<dbReference type="InterPro" id="IPR055361">
    <property type="entry name" value="tRNA_methyltr_TrmB_bact"/>
</dbReference>
<dbReference type="UniPathway" id="UPA00989"/>
<dbReference type="PANTHER" id="PTHR23417">
    <property type="entry name" value="3-DEOXY-D-MANNO-OCTULOSONIC-ACID TRANSFERASE/TRNA GUANINE-N 7 - -METHYLTRANSFERASE"/>
    <property type="match status" value="1"/>
</dbReference>
<dbReference type="GO" id="GO:0043527">
    <property type="term" value="C:tRNA methyltransferase complex"/>
    <property type="evidence" value="ECO:0007669"/>
    <property type="project" value="TreeGrafter"/>
</dbReference>
<evidence type="ECO:0000313" key="9">
    <source>
        <dbReference type="Proteomes" id="UP000293036"/>
    </source>
</evidence>
<feature type="binding site" evidence="7">
    <location>
        <position position="160"/>
    </location>
    <ligand>
        <name>S-adenosyl-L-methionine</name>
        <dbReference type="ChEBI" id="CHEBI:59789"/>
    </ligand>
</feature>
<organism evidence="8 9">
    <name type="scientific">Arcanobacterium bovis</name>
    <dbReference type="NCBI Taxonomy" id="2529275"/>
    <lineage>
        <taxon>Bacteria</taxon>
        <taxon>Bacillati</taxon>
        <taxon>Actinomycetota</taxon>
        <taxon>Actinomycetes</taxon>
        <taxon>Actinomycetales</taxon>
        <taxon>Actinomycetaceae</taxon>
        <taxon>Arcanobacterium</taxon>
    </lineage>
</organism>
<dbReference type="EMBL" id="SJDT01000003">
    <property type="protein sequence ID" value="TBW22258.1"/>
    <property type="molecule type" value="Genomic_DNA"/>
</dbReference>
<comment type="pathway">
    <text evidence="7">tRNA modification; N(7)-methylguanine-tRNA biosynthesis.</text>
</comment>
<feature type="binding site" evidence="7">
    <location>
        <position position="196"/>
    </location>
    <ligand>
        <name>substrate</name>
    </ligand>
</feature>
<proteinExistence type="inferred from homology"/>
<evidence type="ECO:0000256" key="2">
    <source>
        <dbReference type="ARBA" id="ARBA00003015"/>
    </source>
</evidence>
<evidence type="ECO:0000256" key="1">
    <source>
        <dbReference type="ARBA" id="ARBA00000142"/>
    </source>
</evidence>
<dbReference type="GO" id="GO:0008176">
    <property type="term" value="F:tRNA (guanine(46)-N7)-methyltransferase activity"/>
    <property type="evidence" value="ECO:0007669"/>
    <property type="project" value="UniProtKB-UniRule"/>
</dbReference>
<feature type="binding site" evidence="7">
    <location>
        <begin position="245"/>
        <end position="248"/>
    </location>
    <ligand>
        <name>substrate</name>
    </ligand>
</feature>
<keyword evidence="5 7" id="KW-0949">S-adenosyl-L-methionine</keyword>
<keyword evidence="9" id="KW-1185">Reference proteome</keyword>